<comment type="subcellular location">
    <subcellularLocation>
        <location evidence="1">Secreted</location>
    </subcellularLocation>
</comment>
<feature type="compositionally biased region" description="Polar residues" evidence="5">
    <location>
        <begin position="184"/>
        <end position="208"/>
    </location>
</feature>
<evidence type="ECO:0000256" key="5">
    <source>
        <dbReference type="SAM" id="MobiDB-lite"/>
    </source>
</evidence>
<evidence type="ECO:0000256" key="4">
    <source>
        <dbReference type="ARBA" id="ARBA00023157"/>
    </source>
</evidence>
<reference evidence="7" key="2">
    <citation type="submission" date="2023-05" db="EMBL/GenBank/DDBJ databases">
        <authorList>
            <person name="Fouks B."/>
        </authorList>
    </citation>
    <scope>NUCLEOTIDE SEQUENCE</scope>
    <source>
        <strain evidence="7">Stay&amp;Tobe</strain>
        <tissue evidence="7">Testes</tissue>
    </source>
</reference>
<evidence type="ECO:0000313" key="7">
    <source>
        <dbReference type="EMBL" id="KAJ9585295.1"/>
    </source>
</evidence>
<dbReference type="InterPro" id="IPR005533">
    <property type="entry name" value="AMOP_dom"/>
</dbReference>
<evidence type="ECO:0000256" key="3">
    <source>
        <dbReference type="ARBA" id="ARBA00022729"/>
    </source>
</evidence>
<proteinExistence type="predicted"/>
<keyword evidence="8" id="KW-1185">Reference proteome</keyword>
<evidence type="ECO:0000313" key="8">
    <source>
        <dbReference type="Proteomes" id="UP001233999"/>
    </source>
</evidence>
<feature type="domain" description="AMOP" evidence="6">
    <location>
        <begin position="296"/>
        <end position="457"/>
    </location>
</feature>
<keyword evidence="4" id="KW-1015">Disulfide bond</keyword>
<keyword evidence="3" id="KW-0732">Signal</keyword>
<feature type="non-terminal residue" evidence="7">
    <location>
        <position position="1"/>
    </location>
</feature>
<feature type="region of interest" description="Disordered" evidence="5">
    <location>
        <begin position="13"/>
        <end position="100"/>
    </location>
</feature>
<evidence type="ECO:0000256" key="1">
    <source>
        <dbReference type="ARBA" id="ARBA00004613"/>
    </source>
</evidence>
<accession>A0AAD8ECC8</accession>
<dbReference type="PANTHER" id="PTHR10239:SF29">
    <property type="entry name" value="AMOP DOMAIN-CONTAINING PROTEIN"/>
    <property type="match status" value="1"/>
</dbReference>
<evidence type="ECO:0000256" key="2">
    <source>
        <dbReference type="ARBA" id="ARBA00022525"/>
    </source>
</evidence>
<gene>
    <name evidence="7" type="ORF">L9F63_002880</name>
</gene>
<comment type="caution">
    <text evidence="7">The sequence shown here is derived from an EMBL/GenBank/DDBJ whole genome shotgun (WGS) entry which is preliminary data.</text>
</comment>
<organism evidence="7 8">
    <name type="scientific">Diploptera punctata</name>
    <name type="common">Pacific beetle cockroach</name>
    <dbReference type="NCBI Taxonomy" id="6984"/>
    <lineage>
        <taxon>Eukaryota</taxon>
        <taxon>Metazoa</taxon>
        <taxon>Ecdysozoa</taxon>
        <taxon>Arthropoda</taxon>
        <taxon>Hexapoda</taxon>
        <taxon>Insecta</taxon>
        <taxon>Pterygota</taxon>
        <taxon>Neoptera</taxon>
        <taxon>Polyneoptera</taxon>
        <taxon>Dictyoptera</taxon>
        <taxon>Blattodea</taxon>
        <taxon>Blaberoidea</taxon>
        <taxon>Blaberidae</taxon>
        <taxon>Diplopterinae</taxon>
        <taxon>Diploptera</taxon>
    </lineage>
</organism>
<dbReference type="PANTHER" id="PTHR10239">
    <property type="entry name" value="ISTHMIN-2"/>
    <property type="match status" value="1"/>
</dbReference>
<dbReference type="PROSITE" id="PS50856">
    <property type="entry name" value="AMOP"/>
    <property type="match status" value="1"/>
</dbReference>
<dbReference type="InterPro" id="IPR051867">
    <property type="entry name" value="Angio_Inhib/Adhesion_GPCR"/>
</dbReference>
<name>A0AAD8ECC8_DIPPU</name>
<protein>
    <recommendedName>
        <fullName evidence="6">AMOP domain-containing protein</fullName>
    </recommendedName>
</protein>
<dbReference type="GO" id="GO:0005576">
    <property type="term" value="C:extracellular region"/>
    <property type="evidence" value="ECO:0007669"/>
    <property type="project" value="UniProtKB-SubCell"/>
</dbReference>
<evidence type="ECO:0000259" key="6">
    <source>
        <dbReference type="PROSITE" id="PS50856"/>
    </source>
</evidence>
<feature type="region of interest" description="Disordered" evidence="5">
    <location>
        <begin position="171"/>
        <end position="208"/>
    </location>
</feature>
<feature type="compositionally biased region" description="Basic residues" evidence="5">
    <location>
        <begin position="57"/>
        <end position="84"/>
    </location>
</feature>
<dbReference type="AlphaFoldDB" id="A0AAD8ECC8"/>
<reference evidence="7" key="1">
    <citation type="journal article" date="2023" name="IScience">
        <title>Live-bearing cockroach genome reveals convergent evolutionary mechanisms linked to viviparity in insects and beyond.</title>
        <authorList>
            <person name="Fouks B."/>
            <person name="Harrison M.C."/>
            <person name="Mikhailova A.A."/>
            <person name="Marchal E."/>
            <person name="English S."/>
            <person name="Carruthers M."/>
            <person name="Jennings E.C."/>
            <person name="Chiamaka E.L."/>
            <person name="Frigard R.A."/>
            <person name="Pippel M."/>
            <person name="Attardo G.M."/>
            <person name="Benoit J.B."/>
            <person name="Bornberg-Bauer E."/>
            <person name="Tobe S.S."/>
        </authorList>
    </citation>
    <scope>NUCLEOTIDE SEQUENCE</scope>
    <source>
        <strain evidence="7">Stay&amp;Tobe</strain>
    </source>
</reference>
<keyword evidence="2" id="KW-0964">Secreted</keyword>
<sequence length="469" mass="52314">FINCSFWQEENRGVMLPSSQEKKSPNASPKTQQKTRKRRRKGEAASTNVTLPEQNIRHNKQRKGRRKGRAKGKAKGKGRHRNKYKSKDPSSQHSHIRRNLEKEVLVQNRTLELLGGGGARILWTNRAINSTLSTKNEISINSNSTISVNIVSSNKNLSTHGTLVGLLIKNTSSSNSSDERTSLVKVSNSSRTISSKGNSTKSLEDNLNATSRRNSYPLKFGRSGEIVVADYQYDYDTIEPPEIIGSTVWFNSEQSRGAAEDGSGLDAGPLQAALGTTLARVLGVLTDQGGSNASHKEQDDEDPCERWMRCKDKLKKAFLGPLGTLPSCPCHYPSAIFYDDKIWDQSQGKYFRWRDVSGEVERLDVYKPGAAYCIRSLLAQGSTSLAAQHCCYDRYRRLLTRGSGAGTPDFVSPEVSASLHEKVDVLPWKLCKGDFTRYNSVRPPNNENNCTENPSNEEYQQQIQLAQYF</sequence>
<dbReference type="Pfam" id="PF03782">
    <property type="entry name" value="AMOP"/>
    <property type="match status" value="1"/>
</dbReference>
<dbReference type="Proteomes" id="UP001233999">
    <property type="component" value="Unassembled WGS sequence"/>
</dbReference>
<dbReference type="SMART" id="SM00723">
    <property type="entry name" value="AMOP"/>
    <property type="match status" value="1"/>
</dbReference>
<dbReference type="EMBL" id="JASPKZ010007286">
    <property type="protein sequence ID" value="KAJ9585295.1"/>
    <property type="molecule type" value="Genomic_DNA"/>
</dbReference>